<evidence type="ECO:0000313" key="2">
    <source>
        <dbReference type="EMBL" id="GGM78021.1"/>
    </source>
</evidence>
<proteinExistence type="predicted"/>
<organism evidence="2 3">
    <name type="scientific">Longimycelium tulufanense</name>
    <dbReference type="NCBI Taxonomy" id="907463"/>
    <lineage>
        <taxon>Bacteria</taxon>
        <taxon>Bacillati</taxon>
        <taxon>Actinomycetota</taxon>
        <taxon>Actinomycetes</taxon>
        <taxon>Pseudonocardiales</taxon>
        <taxon>Pseudonocardiaceae</taxon>
        <taxon>Longimycelium</taxon>
    </lineage>
</organism>
<evidence type="ECO:0000313" key="3">
    <source>
        <dbReference type="Proteomes" id="UP000637578"/>
    </source>
</evidence>
<evidence type="ECO:0000256" key="1">
    <source>
        <dbReference type="SAM" id="Phobius"/>
    </source>
</evidence>
<keyword evidence="1" id="KW-1133">Transmembrane helix</keyword>
<gene>
    <name evidence="2" type="ORF">GCM10012275_55850</name>
</gene>
<dbReference type="EMBL" id="BMMK01000040">
    <property type="protein sequence ID" value="GGM78021.1"/>
    <property type="molecule type" value="Genomic_DNA"/>
</dbReference>
<dbReference type="Proteomes" id="UP000637578">
    <property type="component" value="Unassembled WGS sequence"/>
</dbReference>
<protein>
    <submittedName>
        <fullName evidence="2">Uncharacterized protein</fullName>
    </submittedName>
</protein>
<dbReference type="AlphaFoldDB" id="A0A8J3CDG9"/>
<keyword evidence="1" id="KW-0472">Membrane</keyword>
<comment type="caution">
    <text evidence="2">The sequence shown here is derived from an EMBL/GenBank/DDBJ whole genome shotgun (WGS) entry which is preliminary data.</text>
</comment>
<feature type="transmembrane region" description="Helical" evidence="1">
    <location>
        <begin position="34"/>
        <end position="50"/>
    </location>
</feature>
<reference evidence="2" key="1">
    <citation type="journal article" date="2014" name="Int. J. Syst. Evol. Microbiol.">
        <title>Complete genome sequence of Corynebacterium casei LMG S-19264T (=DSM 44701T), isolated from a smear-ripened cheese.</title>
        <authorList>
            <consortium name="US DOE Joint Genome Institute (JGI-PGF)"/>
            <person name="Walter F."/>
            <person name="Albersmeier A."/>
            <person name="Kalinowski J."/>
            <person name="Ruckert C."/>
        </authorList>
    </citation>
    <scope>NUCLEOTIDE SEQUENCE</scope>
    <source>
        <strain evidence="2">CGMCC 4.5737</strain>
    </source>
</reference>
<accession>A0A8J3CDG9</accession>
<reference evidence="2" key="2">
    <citation type="submission" date="2020-09" db="EMBL/GenBank/DDBJ databases">
        <authorList>
            <person name="Sun Q."/>
            <person name="Zhou Y."/>
        </authorList>
    </citation>
    <scope>NUCLEOTIDE SEQUENCE</scope>
    <source>
        <strain evidence="2">CGMCC 4.5737</strain>
    </source>
</reference>
<sequence>MTESQPIANSYNDSNPLFRFLCHLSWGDLLNNGYFTWPTLPALVGGLGWFQRRLVGR</sequence>
<name>A0A8J3CDG9_9PSEU</name>
<keyword evidence="3" id="KW-1185">Reference proteome</keyword>
<keyword evidence="1" id="KW-0812">Transmembrane</keyword>
<dbReference type="RefSeq" id="WP_189061411.1">
    <property type="nucleotide sequence ID" value="NZ_BMMK01000040.1"/>
</dbReference>